<dbReference type="GeneID" id="9345958"/>
<gene>
    <name evidence="7" type="ordered locus">Metev_0341</name>
</gene>
<dbReference type="KEGG" id="mev:Metev_0341"/>
<dbReference type="Gene3D" id="1.10.150.130">
    <property type="match status" value="1"/>
</dbReference>
<proteinExistence type="predicted"/>
<dbReference type="PROSITE" id="PS51900">
    <property type="entry name" value="CB"/>
    <property type="match status" value="1"/>
</dbReference>
<sequence length="391" mass="45313">MDIYGHDRKLENVEKRIRDADYSEDNKSLIFEFENRLFAEGLETSRVLKYMSQMNMISRWFGKNLADVDEKDVEQLVGSLERSSKKYSTKRDYKITIKKFFKWLYRSEKLEMVDWIPTKKSRENDKLPEDMLTPDDIKKMVDAAGNARDRAIIYTLYESAARISELANMKMRDVKFDEDGALIHLDGKTGPRTVRVAYSVPALGTWIEMHPNKNDKDAYVWINIGSRSKGQPMKYSSFQRLIKRTAKKANIDKNVHHHLFRHSRATELSQIIEQPLLEKFMGWVHGSGMTSVYLHLSDEDLDNAICNMYGRDNRKSKEPALKPQFCPFCDKPISPTSQLCTNCGKPLNAETAIDLDEKRKQVADVMQLLISDPELNQLVQEKISEVKENDI</sequence>
<dbReference type="InterPro" id="IPR010998">
    <property type="entry name" value="Integrase_recombinase_N"/>
</dbReference>
<dbReference type="RefSeq" id="WP_013193834.1">
    <property type="nucleotide sequence ID" value="NC_014253.1"/>
</dbReference>
<dbReference type="AlphaFoldDB" id="D7E6P4"/>
<evidence type="ECO:0000256" key="1">
    <source>
        <dbReference type="ARBA" id="ARBA00022908"/>
    </source>
</evidence>
<accession>D7E6P4</accession>
<keyword evidence="3" id="KW-0233">DNA recombination</keyword>
<dbReference type="InterPro" id="IPR002104">
    <property type="entry name" value="Integrase_catalytic"/>
</dbReference>
<dbReference type="EMBL" id="CP002069">
    <property type="protein sequence ID" value="ADI73266.1"/>
    <property type="molecule type" value="Genomic_DNA"/>
</dbReference>
<dbReference type="InterPro" id="IPR013762">
    <property type="entry name" value="Integrase-like_cat_sf"/>
</dbReference>
<dbReference type="OrthoDB" id="144892at2157"/>
<evidence type="ECO:0000256" key="3">
    <source>
        <dbReference type="ARBA" id="ARBA00023172"/>
    </source>
</evidence>
<dbReference type="GO" id="GO:0003677">
    <property type="term" value="F:DNA binding"/>
    <property type="evidence" value="ECO:0007669"/>
    <property type="project" value="UniProtKB-UniRule"/>
</dbReference>
<protein>
    <submittedName>
        <fullName evidence="7">Integrase family protein</fullName>
    </submittedName>
</protein>
<dbReference type="InterPro" id="IPR004107">
    <property type="entry name" value="Integrase_SAM-like_N"/>
</dbReference>
<dbReference type="Proteomes" id="UP000000391">
    <property type="component" value="Chromosome"/>
</dbReference>
<dbReference type="PROSITE" id="PS51898">
    <property type="entry name" value="TYR_RECOMBINASE"/>
    <property type="match status" value="1"/>
</dbReference>
<dbReference type="Gene3D" id="1.10.443.10">
    <property type="entry name" value="Intergrase catalytic core"/>
    <property type="match status" value="1"/>
</dbReference>
<dbReference type="SUPFAM" id="SSF56349">
    <property type="entry name" value="DNA breaking-rejoining enzymes"/>
    <property type="match status" value="1"/>
</dbReference>
<dbReference type="InterPro" id="IPR011010">
    <property type="entry name" value="DNA_brk_join_enz"/>
</dbReference>
<keyword evidence="1" id="KW-0229">DNA integration</keyword>
<dbReference type="STRING" id="644295.Metev_0341"/>
<dbReference type="Pfam" id="PF00589">
    <property type="entry name" value="Phage_integrase"/>
    <property type="match status" value="1"/>
</dbReference>
<organism evidence="7 8">
    <name type="scientific">Methanohalobium evestigatum (strain ATCC BAA-1072 / DSM 3721 / NBRC 107634 / OCM 161 / Z-7303)</name>
    <dbReference type="NCBI Taxonomy" id="644295"/>
    <lineage>
        <taxon>Archaea</taxon>
        <taxon>Methanobacteriati</taxon>
        <taxon>Methanobacteriota</taxon>
        <taxon>Stenosarchaea group</taxon>
        <taxon>Methanomicrobia</taxon>
        <taxon>Methanosarcinales</taxon>
        <taxon>Methanosarcinaceae</taxon>
        <taxon>Methanohalobium</taxon>
    </lineage>
</organism>
<evidence type="ECO:0000313" key="8">
    <source>
        <dbReference type="Proteomes" id="UP000000391"/>
    </source>
</evidence>
<keyword evidence="8" id="KW-1185">Reference proteome</keyword>
<feature type="domain" description="Core-binding (CB)" evidence="6">
    <location>
        <begin position="24"/>
        <end position="105"/>
    </location>
</feature>
<evidence type="ECO:0000313" key="7">
    <source>
        <dbReference type="EMBL" id="ADI73266.1"/>
    </source>
</evidence>
<dbReference type="Pfam" id="PF02899">
    <property type="entry name" value="Phage_int_SAM_1"/>
    <property type="match status" value="1"/>
</dbReference>
<feature type="domain" description="Tyr recombinase" evidence="5">
    <location>
        <begin position="126"/>
        <end position="306"/>
    </location>
</feature>
<dbReference type="PANTHER" id="PTHR30349">
    <property type="entry name" value="PHAGE INTEGRASE-RELATED"/>
    <property type="match status" value="1"/>
</dbReference>
<keyword evidence="2 4" id="KW-0238">DNA-binding</keyword>
<dbReference type="GO" id="GO:0015074">
    <property type="term" value="P:DNA integration"/>
    <property type="evidence" value="ECO:0007669"/>
    <property type="project" value="UniProtKB-KW"/>
</dbReference>
<evidence type="ECO:0000259" key="6">
    <source>
        <dbReference type="PROSITE" id="PS51900"/>
    </source>
</evidence>
<evidence type="ECO:0000259" key="5">
    <source>
        <dbReference type="PROSITE" id="PS51898"/>
    </source>
</evidence>
<name>D7E6P4_METEZ</name>
<dbReference type="PANTHER" id="PTHR30349:SF87">
    <property type="entry name" value="TRANSPOSASE A"/>
    <property type="match status" value="1"/>
</dbReference>
<dbReference type="InterPro" id="IPR044068">
    <property type="entry name" value="CB"/>
</dbReference>
<reference evidence="7 8" key="1">
    <citation type="submission" date="2010-06" db="EMBL/GenBank/DDBJ databases">
        <title>Complete sequence chromosome of Methanohalobium evestigatum Z-7303.</title>
        <authorList>
            <consortium name="US DOE Joint Genome Institute"/>
            <person name="Lucas S."/>
            <person name="Copeland A."/>
            <person name="Lapidus A."/>
            <person name="Cheng J.-F."/>
            <person name="Bruce D."/>
            <person name="Goodwin L."/>
            <person name="Pitluck S."/>
            <person name="Saunders E."/>
            <person name="Detter J.C."/>
            <person name="Han C."/>
            <person name="Tapia R."/>
            <person name="Land M."/>
            <person name="Hauser L."/>
            <person name="Kyrpides N."/>
            <person name="Mikhailova N."/>
            <person name="Sieprawska-Lupa M."/>
            <person name="Whitman W.B."/>
            <person name="Anderson I."/>
            <person name="Woyke T."/>
        </authorList>
    </citation>
    <scope>NUCLEOTIDE SEQUENCE [LARGE SCALE GENOMIC DNA]</scope>
    <source>
        <strain evidence="8">ATCC BAA-1072 / DSM 3721 / NBRC 107634 / OCM 161 / Z-7303</strain>
    </source>
</reference>
<dbReference type="InterPro" id="IPR050090">
    <property type="entry name" value="Tyrosine_recombinase_XerCD"/>
</dbReference>
<dbReference type="HOGENOM" id="CLU_027562_2_2_2"/>
<evidence type="ECO:0000256" key="4">
    <source>
        <dbReference type="PROSITE-ProRule" id="PRU01248"/>
    </source>
</evidence>
<dbReference type="GO" id="GO:0006310">
    <property type="term" value="P:DNA recombination"/>
    <property type="evidence" value="ECO:0007669"/>
    <property type="project" value="UniProtKB-KW"/>
</dbReference>
<evidence type="ECO:0000256" key="2">
    <source>
        <dbReference type="ARBA" id="ARBA00023125"/>
    </source>
</evidence>